<dbReference type="Pfam" id="PF08378">
    <property type="entry name" value="NERD"/>
    <property type="match status" value="1"/>
</dbReference>
<proteinExistence type="predicted"/>
<keyword evidence="3" id="KW-1185">Reference proteome</keyword>
<sequence length="305" mass="35647">MSISTMPRPISNELVILRLLNARMELSEHDKWNYARLEKGFDGELKFDQLTDVLVNNGIVIKGLLLEVNDIEFQIDTTIIFQGIIYLFDVKNYENDYYYENGKLYSKNGNIVTDPLLQLERCESLFLRLLKDLGFDIRVVCRLVFINPEFTLMQAPRDSPIVYPSQVKRLMKQLNEFPSKLTKRHEDLARKLISLHKPVSSNMKLPAYGYEQLEKRIMCKLCYSRSTIVQHNFIVCGTCGHRELVDYAVVRSVRELLVLFPGIRITTNLVYEWCGIVESKKMIGRILKEHYKAIGYGQWTYYIPK</sequence>
<protein>
    <recommendedName>
        <fullName evidence="1">NERD domain-containing protein</fullName>
    </recommendedName>
</protein>
<reference evidence="2 3" key="1">
    <citation type="journal article" date="2022" name="Int. J. Syst. Evol. Microbiol.">
        <title>Neobacillus kokaensis sp. nov., isolated from soil.</title>
        <authorList>
            <person name="Yuki K."/>
            <person name="Matsubara H."/>
            <person name="Yamaguchi S."/>
        </authorList>
    </citation>
    <scope>NUCLEOTIDE SEQUENCE [LARGE SCALE GENOMIC DNA]</scope>
    <source>
        <strain evidence="2 3">LOB 377</strain>
    </source>
</reference>
<dbReference type="EMBL" id="BNDS01000007">
    <property type="protein sequence ID" value="GHH98562.1"/>
    <property type="molecule type" value="Genomic_DNA"/>
</dbReference>
<evidence type="ECO:0000313" key="2">
    <source>
        <dbReference type="EMBL" id="GHH98562.1"/>
    </source>
</evidence>
<dbReference type="InterPro" id="IPR011528">
    <property type="entry name" value="NERD"/>
</dbReference>
<name>A0ABQ3N4W3_9BACI</name>
<organism evidence="2 3">
    <name type="scientific">Neobacillus kokaensis</name>
    <dbReference type="NCBI Taxonomy" id="2759023"/>
    <lineage>
        <taxon>Bacteria</taxon>
        <taxon>Bacillati</taxon>
        <taxon>Bacillota</taxon>
        <taxon>Bacilli</taxon>
        <taxon>Bacillales</taxon>
        <taxon>Bacillaceae</taxon>
        <taxon>Neobacillus</taxon>
    </lineage>
</organism>
<comment type="caution">
    <text evidence="2">The sequence shown here is derived from an EMBL/GenBank/DDBJ whole genome shotgun (WGS) entry which is preliminary data.</text>
</comment>
<accession>A0ABQ3N4W3</accession>
<feature type="domain" description="NERD" evidence="1">
    <location>
        <begin position="39"/>
        <end position="145"/>
    </location>
</feature>
<dbReference type="RefSeq" id="WP_191272530.1">
    <property type="nucleotide sequence ID" value="NZ_BNDS01000007.1"/>
</dbReference>
<evidence type="ECO:0000259" key="1">
    <source>
        <dbReference type="Pfam" id="PF08378"/>
    </source>
</evidence>
<dbReference type="Proteomes" id="UP000637074">
    <property type="component" value="Unassembled WGS sequence"/>
</dbReference>
<evidence type="ECO:0000313" key="3">
    <source>
        <dbReference type="Proteomes" id="UP000637074"/>
    </source>
</evidence>
<gene>
    <name evidence="2" type="ORF">AM1BK_21050</name>
</gene>